<proteinExistence type="predicted"/>
<sequence>MAYVKDRSGLSANRIGLNPRARENGVNNGSLPGFLLFGLPWACTMVDMTGVCESTRRIGSNAYSDPDLRLPSVARDLSELVPAIAAVHRMTTAEVRELATRWRGCREWIAAELDRADLEGARREELRVFERLGRAAWRLVELRTQQERAVTCPACWFVGLDQPPYLAFEGPPNEPLKPPYAVHFGDPSRQRCPRCGYGFGLDDDPDDGSDPISFEVWRWDWRDRDCPWFDVTRRPGG</sequence>
<organism evidence="1 2">
    <name type="scientific">Pseudonocardia hispaniensis</name>
    <dbReference type="NCBI Taxonomy" id="904933"/>
    <lineage>
        <taxon>Bacteria</taxon>
        <taxon>Bacillati</taxon>
        <taxon>Actinomycetota</taxon>
        <taxon>Actinomycetes</taxon>
        <taxon>Pseudonocardiales</taxon>
        <taxon>Pseudonocardiaceae</taxon>
        <taxon>Pseudonocardia</taxon>
    </lineage>
</organism>
<protein>
    <submittedName>
        <fullName evidence="1">Uncharacterized protein</fullName>
    </submittedName>
</protein>
<dbReference type="RefSeq" id="WP_379583865.1">
    <property type="nucleotide sequence ID" value="NZ_JBHSQW010000014.1"/>
</dbReference>
<keyword evidence="2" id="KW-1185">Reference proteome</keyword>
<comment type="caution">
    <text evidence="1">The sequence shown here is derived from an EMBL/GenBank/DDBJ whole genome shotgun (WGS) entry which is preliminary data.</text>
</comment>
<dbReference type="Proteomes" id="UP001596302">
    <property type="component" value="Unassembled WGS sequence"/>
</dbReference>
<reference evidence="2" key="1">
    <citation type="journal article" date="2019" name="Int. J. Syst. Evol. Microbiol.">
        <title>The Global Catalogue of Microorganisms (GCM) 10K type strain sequencing project: providing services to taxonomists for standard genome sequencing and annotation.</title>
        <authorList>
            <consortium name="The Broad Institute Genomics Platform"/>
            <consortium name="The Broad Institute Genome Sequencing Center for Infectious Disease"/>
            <person name="Wu L."/>
            <person name="Ma J."/>
        </authorList>
    </citation>
    <scope>NUCLEOTIDE SEQUENCE [LARGE SCALE GENOMIC DNA]</scope>
    <source>
        <strain evidence="2">CCM 8391</strain>
    </source>
</reference>
<evidence type="ECO:0000313" key="1">
    <source>
        <dbReference type="EMBL" id="MFC5993849.1"/>
    </source>
</evidence>
<gene>
    <name evidence="1" type="ORF">ACFQE5_06440</name>
</gene>
<evidence type="ECO:0000313" key="2">
    <source>
        <dbReference type="Proteomes" id="UP001596302"/>
    </source>
</evidence>
<accession>A0ABW1J074</accession>
<name>A0ABW1J074_9PSEU</name>
<dbReference type="EMBL" id="JBHSQW010000014">
    <property type="protein sequence ID" value="MFC5993849.1"/>
    <property type="molecule type" value="Genomic_DNA"/>
</dbReference>